<dbReference type="SUPFAM" id="SSF52540">
    <property type="entry name" value="P-loop containing nucleoside triphosphate hydrolases"/>
    <property type="match status" value="1"/>
</dbReference>
<accession>A0A0F9K0Q9</accession>
<dbReference type="InterPro" id="IPR050445">
    <property type="entry name" value="Bact_polysacc_biosynth/exp"/>
</dbReference>
<keyword evidence="1" id="KW-0547">Nucleotide-binding</keyword>
<dbReference type="InterPro" id="IPR002586">
    <property type="entry name" value="CobQ/CobB/MinD/ParA_Nub-bd_dom"/>
</dbReference>
<sequence>MDRIQKALDKAKRKHSEIDTGATDSNADIEVLIDESIPEDPLAPSLHGIEYTQTKVIRTPASVLENNRVIAGLYNNPQSAVFRMLRTQVLQKMRQNDWQTIAITSPTEGEGKSLVSANLAVAIAMELNQTVLLVDMDLRNPTVSKYFGLNVEKGLKEYLQEDVYLHHVLVNPGIERLVILPGVGRAEDSAELLSSPKMSSLVKDIKSQYNSRLIIFDVPPLLQTDDVLLSSNYFDCTLLVLEDGKNNEENIKKSLQLLEGTHLLGTVLNKAESHPTHQNY</sequence>
<dbReference type="Gene3D" id="3.40.50.300">
    <property type="entry name" value="P-loop containing nucleotide triphosphate hydrolases"/>
    <property type="match status" value="1"/>
</dbReference>
<proteinExistence type="predicted"/>
<dbReference type="InterPro" id="IPR005702">
    <property type="entry name" value="Wzc-like_C"/>
</dbReference>
<name>A0A0F9K0Q9_9ZZZZ</name>
<dbReference type="EMBL" id="LAZR01010201">
    <property type="protein sequence ID" value="KKM68261.1"/>
    <property type="molecule type" value="Genomic_DNA"/>
</dbReference>
<feature type="domain" description="CobQ/CobB/MinD/ParA nucleotide binding" evidence="4">
    <location>
        <begin position="101"/>
        <end position="277"/>
    </location>
</feature>
<dbReference type="Pfam" id="PF01656">
    <property type="entry name" value="CbiA"/>
    <property type="match status" value="1"/>
</dbReference>
<feature type="region of interest" description="Disordered" evidence="3">
    <location>
        <begin position="1"/>
        <end position="21"/>
    </location>
</feature>
<dbReference type="NCBIfam" id="TIGR01007">
    <property type="entry name" value="eps_fam"/>
    <property type="match status" value="1"/>
</dbReference>
<dbReference type="CDD" id="cd05387">
    <property type="entry name" value="BY-kinase"/>
    <property type="match status" value="1"/>
</dbReference>
<feature type="compositionally biased region" description="Basic and acidic residues" evidence="3">
    <location>
        <begin position="1"/>
        <end position="10"/>
    </location>
</feature>
<reference evidence="5" key="1">
    <citation type="journal article" date="2015" name="Nature">
        <title>Complex archaea that bridge the gap between prokaryotes and eukaryotes.</title>
        <authorList>
            <person name="Spang A."/>
            <person name="Saw J.H."/>
            <person name="Jorgensen S.L."/>
            <person name="Zaremba-Niedzwiedzka K."/>
            <person name="Martijn J."/>
            <person name="Lind A.E."/>
            <person name="van Eijk R."/>
            <person name="Schleper C."/>
            <person name="Guy L."/>
            <person name="Ettema T.J."/>
        </authorList>
    </citation>
    <scope>NUCLEOTIDE SEQUENCE</scope>
</reference>
<evidence type="ECO:0000313" key="5">
    <source>
        <dbReference type="EMBL" id="KKM68261.1"/>
    </source>
</evidence>
<evidence type="ECO:0000256" key="3">
    <source>
        <dbReference type="SAM" id="MobiDB-lite"/>
    </source>
</evidence>
<protein>
    <recommendedName>
        <fullName evidence="4">CobQ/CobB/MinD/ParA nucleotide binding domain-containing protein</fullName>
    </recommendedName>
</protein>
<evidence type="ECO:0000259" key="4">
    <source>
        <dbReference type="Pfam" id="PF01656"/>
    </source>
</evidence>
<dbReference type="PANTHER" id="PTHR32309:SF31">
    <property type="entry name" value="CAPSULAR EXOPOLYSACCHARIDE FAMILY"/>
    <property type="match status" value="1"/>
</dbReference>
<keyword evidence="2" id="KW-0067">ATP-binding</keyword>
<dbReference type="AlphaFoldDB" id="A0A0F9K0Q9"/>
<evidence type="ECO:0000256" key="1">
    <source>
        <dbReference type="ARBA" id="ARBA00022741"/>
    </source>
</evidence>
<comment type="caution">
    <text evidence="5">The sequence shown here is derived from an EMBL/GenBank/DDBJ whole genome shotgun (WGS) entry which is preliminary data.</text>
</comment>
<dbReference type="InterPro" id="IPR027417">
    <property type="entry name" value="P-loop_NTPase"/>
</dbReference>
<gene>
    <name evidence="5" type="ORF">LCGC14_1462640</name>
</gene>
<organism evidence="5">
    <name type="scientific">marine sediment metagenome</name>
    <dbReference type="NCBI Taxonomy" id="412755"/>
    <lineage>
        <taxon>unclassified sequences</taxon>
        <taxon>metagenomes</taxon>
        <taxon>ecological metagenomes</taxon>
    </lineage>
</organism>
<dbReference type="GO" id="GO:0004713">
    <property type="term" value="F:protein tyrosine kinase activity"/>
    <property type="evidence" value="ECO:0007669"/>
    <property type="project" value="UniProtKB-KW"/>
</dbReference>
<dbReference type="GO" id="GO:0005524">
    <property type="term" value="F:ATP binding"/>
    <property type="evidence" value="ECO:0007669"/>
    <property type="project" value="UniProtKB-KW"/>
</dbReference>
<dbReference type="PANTHER" id="PTHR32309">
    <property type="entry name" value="TYROSINE-PROTEIN KINASE"/>
    <property type="match status" value="1"/>
</dbReference>
<evidence type="ECO:0000256" key="2">
    <source>
        <dbReference type="ARBA" id="ARBA00022840"/>
    </source>
</evidence>